<evidence type="ECO:0000256" key="5">
    <source>
        <dbReference type="ARBA" id="ARBA00022692"/>
    </source>
</evidence>
<evidence type="ECO:0000256" key="7">
    <source>
        <dbReference type="ARBA" id="ARBA00023114"/>
    </source>
</evidence>
<evidence type="ECO:0000256" key="9">
    <source>
        <dbReference type="ARBA" id="ARBA00023237"/>
    </source>
</evidence>
<evidence type="ECO:0000256" key="8">
    <source>
        <dbReference type="ARBA" id="ARBA00023136"/>
    </source>
</evidence>
<dbReference type="Gene3D" id="2.40.170.10">
    <property type="entry name" value="Porin, LamB type"/>
    <property type="match status" value="1"/>
</dbReference>
<feature type="chain" id="PRO_5046526714" evidence="10">
    <location>
        <begin position="27"/>
        <end position="427"/>
    </location>
</feature>
<proteinExistence type="inferred from homology"/>
<feature type="signal peptide" evidence="10">
    <location>
        <begin position="1"/>
        <end position="26"/>
    </location>
</feature>
<keyword evidence="6" id="KW-0406">Ion transport</keyword>
<gene>
    <name evidence="11" type="ORF">PX653_01975</name>
</gene>
<name>A0ABY8BCE3_9BURK</name>
<dbReference type="PANTHER" id="PTHR38762">
    <property type="entry name" value="CRYPTIC OUTER MEMBRANE PORIN BGLH-RELATED"/>
    <property type="match status" value="1"/>
</dbReference>
<organism evidence="11 12">
    <name type="scientific">Pseudoduganella chitinolytica</name>
    <dbReference type="NCBI Taxonomy" id="34070"/>
    <lineage>
        <taxon>Bacteria</taxon>
        <taxon>Pseudomonadati</taxon>
        <taxon>Pseudomonadota</taxon>
        <taxon>Betaproteobacteria</taxon>
        <taxon>Burkholderiales</taxon>
        <taxon>Oxalobacteraceae</taxon>
        <taxon>Telluria group</taxon>
        <taxon>Pseudoduganella</taxon>
    </lineage>
</organism>
<dbReference type="SUPFAM" id="SSF56935">
    <property type="entry name" value="Porins"/>
    <property type="match status" value="1"/>
</dbReference>
<keyword evidence="10" id="KW-0732">Signal</keyword>
<evidence type="ECO:0000256" key="4">
    <source>
        <dbReference type="ARBA" id="ARBA00022452"/>
    </source>
</evidence>
<keyword evidence="4" id="KW-1134">Transmembrane beta strand</keyword>
<dbReference type="InterPro" id="IPR036998">
    <property type="entry name" value="Porin_LamB_sf"/>
</dbReference>
<keyword evidence="7" id="KW-0626">Porin</keyword>
<evidence type="ECO:0000256" key="10">
    <source>
        <dbReference type="SAM" id="SignalP"/>
    </source>
</evidence>
<keyword evidence="3" id="KW-0813">Transport</keyword>
<keyword evidence="8" id="KW-0472">Membrane</keyword>
<evidence type="ECO:0000256" key="2">
    <source>
        <dbReference type="ARBA" id="ARBA00007055"/>
    </source>
</evidence>
<comment type="similarity">
    <text evidence="2">Belongs to the porin LamB (TC 1.B.3) family.</text>
</comment>
<dbReference type="InterPro" id="IPR003192">
    <property type="entry name" value="Porin_LamB"/>
</dbReference>
<dbReference type="EMBL" id="CP119083">
    <property type="protein sequence ID" value="WEF33582.1"/>
    <property type="molecule type" value="Genomic_DNA"/>
</dbReference>
<keyword evidence="12" id="KW-1185">Reference proteome</keyword>
<comment type="subcellular location">
    <subcellularLocation>
        <location evidence="1">Cell outer membrane</location>
        <topology evidence="1">Multi-pass membrane protein</topology>
    </subcellularLocation>
</comment>
<dbReference type="Pfam" id="PF02264">
    <property type="entry name" value="LamB"/>
    <property type="match status" value="1"/>
</dbReference>
<dbReference type="InterPro" id="IPR050286">
    <property type="entry name" value="G_neg_Bact_CarbUptk_Porin"/>
</dbReference>
<keyword evidence="5" id="KW-0812">Transmembrane</keyword>
<evidence type="ECO:0000256" key="3">
    <source>
        <dbReference type="ARBA" id="ARBA00022448"/>
    </source>
</evidence>
<dbReference type="Proteomes" id="UP001216510">
    <property type="component" value="Chromosome"/>
</dbReference>
<protein>
    <submittedName>
        <fullName evidence="11">Carbohydrate porin</fullName>
    </submittedName>
</protein>
<keyword evidence="9" id="KW-0998">Cell outer membrane</keyword>
<dbReference type="PANTHER" id="PTHR38762:SF1">
    <property type="entry name" value="CRYPTIC OUTER MEMBRANE PORIN BGLH-RELATED"/>
    <property type="match status" value="1"/>
</dbReference>
<evidence type="ECO:0000313" key="12">
    <source>
        <dbReference type="Proteomes" id="UP001216510"/>
    </source>
</evidence>
<evidence type="ECO:0000313" key="11">
    <source>
        <dbReference type="EMBL" id="WEF33582.1"/>
    </source>
</evidence>
<evidence type="ECO:0000256" key="6">
    <source>
        <dbReference type="ARBA" id="ARBA00023065"/>
    </source>
</evidence>
<sequence>MTGIARMAFSLALAPALLLAGGAVHAEAYPNDTEGFHGYLRAGAGTSSRHGPQSCYALGGPTSYYRLGNECDANAEFGYTKALAKADNGVSFVGTIWLNAYSPNSDFGDANLHLLKGYVEAKGLPFLHGGTAWVGKRYYYRPDIHMLDMQYINMNGTGAGLDKIPLGAGKFSYAVFKDNDINATGPGGAIVNSPSALRQNLLYQDLPVNPGGTIDAALTIVTARGRNGAAQDAGHDGWAVGLFHRQEVLGGANTVGFQYGSGPGTGIGQCCSRMGGSGSTALGSDVTRVRVFDDLVIQPTRQFSLGFVALYQKDKADDPALRNTWTTAGLRPVYGVLPNVKLQAELGYTALRQDSTGQTARLTKVTLAPAISLGEGYFSRPELRLFVSYGKWNGAATPLVNASNHGGPVYGNATSGTSAGVQVEAWW</sequence>
<accession>A0ABY8BCE3</accession>
<evidence type="ECO:0000256" key="1">
    <source>
        <dbReference type="ARBA" id="ARBA00004571"/>
    </source>
</evidence>
<dbReference type="RefSeq" id="WP_277416280.1">
    <property type="nucleotide sequence ID" value="NZ_CP119083.1"/>
</dbReference>
<reference evidence="11 12" key="1">
    <citation type="submission" date="2023-02" db="EMBL/GenBank/DDBJ databases">
        <title>Gemone sequence of Telluria chitinolytica ACM 3522T.</title>
        <authorList>
            <person name="Frediansyah A."/>
            <person name="Miess H."/>
            <person name="Gross H."/>
        </authorList>
    </citation>
    <scope>NUCLEOTIDE SEQUENCE [LARGE SCALE GENOMIC DNA]</scope>
    <source>
        <strain evidence="11 12">ACM 3522</strain>
    </source>
</reference>